<dbReference type="OrthoDB" id="346907at2759"/>
<accession>A0A9W4WS31</accession>
<evidence type="ECO:0000313" key="2">
    <source>
        <dbReference type="EMBL" id="CAI2167945.1"/>
    </source>
</evidence>
<dbReference type="Proteomes" id="UP001153678">
    <property type="component" value="Unassembled WGS sequence"/>
</dbReference>
<dbReference type="Gene3D" id="1.10.510.10">
    <property type="entry name" value="Transferase(Phosphotransferase) domain 1"/>
    <property type="match status" value="1"/>
</dbReference>
<dbReference type="GO" id="GO:0007165">
    <property type="term" value="P:signal transduction"/>
    <property type="evidence" value="ECO:0007669"/>
    <property type="project" value="TreeGrafter"/>
</dbReference>
<name>A0A9W4WS31_9GLOM</name>
<dbReference type="InterPro" id="IPR011009">
    <property type="entry name" value="Kinase-like_dom_sf"/>
</dbReference>
<dbReference type="GO" id="GO:0005524">
    <property type="term" value="F:ATP binding"/>
    <property type="evidence" value="ECO:0007669"/>
    <property type="project" value="InterPro"/>
</dbReference>
<evidence type="ECO:0000313" key="3">
    <source>
        <dbReference type="Proteomes" id="UP001153678"/>
    </source>
</evidence>
<dbReference type="PANTHER" id="PTHR23257:SF963">
    <property type="entry name" value="AT08303P"/>
    <property type="match status" value="1"/>
</dbReference>
<dbReference type="GO" id="GO:0004672">
    <property type="term" value="F:protein kinase activity"/>
    <property type="evidence" value="ECO:0007669"/>
    <property type="project" value="InterPro"/>
</dbReference>
<reference evidence="2" key="1">
    <citation type="submission" date="2022-08" db="EMBL/GenBank/DDBJ databases">
        <authorList>
            <person name="Kallberg Y."/>
            <person name="Tangrot J."/>
            <person name="Rosling A."/>
        </authorList>
    </citation>
    <scope>NUCLEOTIDE SEQUENCE</scope>
    <source>
        <strain evidence="2">Wild A</strain>
    </source>
</reference>
<feature type="non-terminal residue" evidence="2">
    <location>
        <position position="1"/>
    </location>
</feature>
<dbReference type="AlphaFoldDB" id="A0A9W4WS31"/>
<dbReference type="PROSITE" id="PS50011">
    <property type="entry name" value="PROTEIN_KINASE_DOM"/>
    <property type="match status" value="1"/>
</dbReference>
<feature type="domain" description="Protein kinase" evidence="1">
    <location>
        <begin position="1"/>
        <end position="158"/>
    </location>
</feature>
<comment type="caution">
    <text evidence="2">The sequence shown here is derived from an EMBL/GenBank/DDBJ whole genome shotgun (WGS) entry which is preliminary data.</text>
</comment>
<gene>
    <name evidence="2" type="ORF">FWILDA_LOCUS3336</name>
</gene>
<dbReference type="SUPFAM" id="SSF56112">
    <property type="entry name" value="Protein kinase-like (PK-like)"/>
    <property type="match status" value="1"/>
</dbReference>
<dbReference type="PANTHER" id="PTHR23257">
    <property type="entry name" value="SERINE-THREONINE PROTEIN KINASE"/>
    <property type="match status" value="1"/>
</dbReference>
<dbReference type="Pfam" id="PF07714">
    <property type="entry name" value="PK_Tyr_Ser-Thr"/>
    <property type="match status" value="1"/>
</dbReference>
<protein>
    <submittedName>
        <fullName evidence="2">10199_t:CDS:1</fullName>
    </submittedName>
</protein>
<evidence type="ECO:0000259" key="1">
    <source>
        <dbReference type="PROSITE" id="PS50011"/>
    </source>
</evidence>
<keyword evidence="3" id="KW-1185">Reference proteome</keyword>
<dbReference type="InterPro" id="IPR001245">
    <property type="entry name" value="Ser-Thr/Tyr_kinase_cat_dom"/>
</dbReference>
<organism evidence="2 3">
    <name type="scientific">Funneliformis geosporum</name>
    <dbReference type="NCBI Taxonomy" id="1117311"/>
    <lineage>
        <taxon>Eukaryota</taxon>
        <taxon>Fungi</taxon>
        <taxon>Fungi incertae sedis</taxon>
        <taxon>Mucoromycota</taxon>
        <taxon>Glomeromycotina</taxon>
        <taxon>Glomeromycetes</taxon>
        <taxon>Glomerales</taxon>
        <taxon>Glomeraceae</taxon>
        <taxon>Funneliformis</taxon>
    </lineage>
</organism>
<dbReference type="EMBL" id="CAMKVN010000438">
    <property type="protein sequence ID" value="CAI2167945.1"/>
    <property type="molecule type" value="Genomic_DNA"/>
</dbReference>
<dbReference type="InterPro" id="IPR000719">
    <property type="entry name" value="Prot_kinase_dom"/>
</dbReference>
<sequence length="158" mass="17688">YRENQYGTVFPILQLGNGSETVVKSGAQVGNILIKNSNTIRIGDLGLSKSATEAEDNETYGIIPYVAPEVLQGQKYTKASDVYSFGMIMWECMTGRRPFWDRAHDIELIIDICDGLRPPTSNINAPEGYIEIMKECWDPDPRKRQTAEIAAGNFRIVI</sequence>
<dbReference type="InterPro" id="IPR050167">
    <property type="entry name" value="Ser_Thr_protein_kinase"/>
</dbReference>
<dbReference type="GO" id="GO:0005737">
    <property type="term" value="C:cytoplasm"/>
    <property type="evidence" value="ECO:0007669"/>
    <property type="project" value="TreeGrafter"/>
</dbReference>
<proteinExistence type="predicted"/>